<protein>
    <recommendedName>
        <fullName evidence="4">DNA polymerase delta subunit 4</fullName>
    </recommendedName>
</protein>
<dbReference type="GO" id="GO:0003887">
    <property type="term" value="F:DNA-directed DNA polymerase activity"/>
    <property type="evidence" value="ECO:0007669"/>
    <property type="project" value="TreeGrafter"/>
</dbReference>
<dbReference type="InterPro" id="IPR007218">
    <property type="entry name" value="DNA_pol_delta_4"/>
</dbReference>
<feature type="region of interest" description="Disordered" evidence="1">
    <location>
        <begin position="40"/>
        <end position="63"/>
    </location>
</feature>
<dbReference type="AlphaFoldDB" id="A0A8H7UJD3"/>
<sequence length="166" mass="18948">MPPKRRATVSTQRKITDSGLKTSKKRRVIQKPIDLTKSLVKPEKKARSTSPIEDIAPITDDDELQKEDEIVHTGIDDDLEIRKRRQPAAKPKVIEIHTKDQSKEDKVLRAFDLNYAYGSCVGITRLERWQRADKLGLNPPQEVKKLLAGKNADKEDVKECLFHGRV</sequence>
<accession>A0A8H7UJD3</accession>
<reference evidence="2" key="1">
    <citation type="submission" date="2020-12" db="EMBL/GenBank/DDBJ databases">
        <title>Metabolic potential, ecology and presence of endohyphal bacteria is reflected in genomic diversity of Mucoromycotina.</title>
        <authorList>
            <person name="Muszewska A."/>
            <person name="Okrasinska A."/>
            <person name="Steczkiewicz K."/>
            <person name="Drgas O."/>
            <person name="Orlowska M."/>
            <person name="Perlinska-Lenart U."/>
            <person name="Aleksandrzak-Piekarczyk T."/>
            <person name="Szatraj K."/>
            <person name="Zielenkiewicz U."/>
            <person name="Pilsyk S."/>
            <person name="Malc E."/>
            <person name="Mieczkowski P."/>
            <person name="Kruszewska J.S."/>
            <person name="Biernat P."/>
            <person name="Pawlowska J."/>
        </authorList>
    </citation>
    <scope>NUCLEOTIDE SEQUENCE</scope>
    <source>
        <strain evidence="2">WA0000051536</strain>
    </source>
</reference>
<gene>
    <name evidence="2" type="ORF">INT44_000872</name>
</gene>
<evidence type="ECO:0000313" key="3">
    <source>
        <dbReference type="Proteomes" id="UP000612746"/>
    </source>
</evidence>
<dbReference type="PANTHER" id="PTHR14303:SF0">
    <property type="entry name" value="DNA POLYMERASE DELTA SUBUNIT 4"/>
    <property type="match status" value="1"/>
</dbReference>
<evidence type="ECO:0008006" key="4">
    <source>
        <dbReference type="Google" id="ProtNLM"/>
    </source>
</evidence>
<dbReference type="PANTHER" id="PTHR14303">
    <property type="entry name" value="DNA POLYMERASE DELTA SUBUNIT 4"/>
    <property type="match status" value="1"/>
</dbReference>
<dbReference type="Proteomes" id="UP000612746">
    <property type="component" value="Unassembled WGS sequence"/>
</dbReference>
<feature type="region of interest" description="Disordered" evidence="1">
    <location>
        <begin position="1"/>
        <end position="23"/>
    </location>
</feature>
<dbReference type="GO" id="GO:0000731">
    <property type="term" value="P:DNA synthesis involved in DNA repair"/>
    <property type="evidence" value="ECO:0007669"/>
    <property type="project" value="InterPro"/>
</dbReference>
<evidence type="ECO:0000256" key="1">
    <source>
        <dbReference type="SAM" id="MobiDB-lite"/>
    </source>
</evidence>
<proteinExistence type="predicted"/>
<dbReference type="Pfam" id="PF04081">
    <property type="entry name" value="DNA_pol_delta_4"/>
    <property type="match status" value="1"/>
</dbReference>
<evidence type="ECO:0000313" key="2">
    <source>
        <dbReference type="EMBL" id="KAG2188121.1"/>
    </source>
</evidence>
<dbReference type="GO" id="GO:0043625">
    <property type="term" value="C:delta DNA polymerase complex"/>
    <property type="evidence" value="ECO:0007669"/>
    <property type="project" value="TreeGrafter"/>
</dbReference>
<comment type="caution">
    <text evidence="2">The sequence shown here is derived from an EMBL/GenBank/DDBJ whole genome shotgun (WGS) entry which is preliminary data.</text>
</comment>
<name>A0A8H7UJD3_9FUNG</name>
<dbReference type="EMBL" id="JAEPRA010000002">
    <property type="protein sequence ID" value="KAG2188121.1"/>
    <property type="molecule type" value="Genomic_DNA"/>
</dbReference>
<dbReference type="GO" id="GO:0006261">
    <property type="term" value="P:DNA-templated DNA replication"/>
    <property type="evidence" value="ECO:0007669"/>
    <property type="project" value="TreeGrafter"/>
</dbReference>
<keyword evidence="3" id="KW-1185">Reference proteome</keyword>
<organism evidence="2 3">
    <name type="scientific">Umbelopsis vinacea</name>
    <dbReference type="NCBI Taxonomy" id="44442"/>
    <lineage>
        <taxon>Eukaryota</taxon>
        <taxon>Fungi</taxon>
        <taxon>Fungi incertae sedis</taxon>
        <taxon>Mucoromycota</taxon>
        <taxon>Mucoromycotina</taxon>
        <taxon>Umbelopsidomycetes</taxon>
        <taxon>Umbelopsidales</taxon>
        <taxon>Umbelopsidaceae</taxon>
        <taxon>Umbelopsis</taxon>
    </lineage>
</organism>
<dbReference type="OrthoDB" id="337486at2759"/>